<accession>A0A7X5HVI6</accession>
<evidence type="ECO:0000256" key="9">
    <source>
        <dbReference type="HAMAP-Rule" id="MF_00097"/>
    </source>
</evidence>
<evidence type="ECO:0000256" key="7">
    <source>
        <dbReference type="ARBA" id="ARBA00047851"/>
    </source>
</evidence>
<dbReference type="CDD" id="cd00564">
    <property type="entry name" value="TMP_TenI"/>
    <property type="match status" value="1"/>
</dbReference>
<dbReference type="InterPro" id="IPR022998">
    <property type="entry name" value="ThiamineP_synth_TenI"/>
</dbReference>
<dbReference type="Gene3D" id="3.20.20.70">
    <property type="entry name" value="Aldolase class I"/>
    <property type="match status" value="1"/>
</dbReference>
<comment type="function">
    <text evidence="9">Condenses 4-methyl-5-(beta-hydroxyethyl)thiazole monophosphate (THZ-P) and 2-methyl-4-amino-5-hydroxymethyl pyrimidine pyrophosphate (HMP-PP) to form thiamine monophosphate (TMP).</text>
</comment>
<evidence type="ECO:0000256" key="1">
    <source>
        <dbReference type="ARBA" id="ARBA00005165"/>
    </source>
</evidence>
<dbReference type="Pfam" id="PF02581">
    <property type="entry name" value="TMP-TENI"/>
    <property type="match status" value="1"/>
</dbReference>
<comment type="pathway">
    <text evidence="1 9 11">Cofactor biosynthesis; thiamine diphosphate biosynthesis; thiamine phosphate from 4-amino-2-methyl-5-diphosphomethylpyrimidine and 4-methyl-5-(2-phosphoethyl)-thiazole: step 1/1.</text>
</comment>
<gene>
    <name evidence="9 13" type="primary">thiE</name>
    <name evidence="13" type="ORF">GXN74_06730</name>
</gene>
<comment type="similarity">
    <text evidence="9 10">Belongs to the thiamine-phosphate synthase family.</text>
</comment>
<dbReference type="EC" id="2.5.1.3" evidence="9"/>
<feature type="domain" description="Thiamine phosphate synthase/TenI" evidence="12">
    <location>
        <begin position="13"/>
        <end position="197"/>
    </location>
</feature>
<dbReference type="EMBL" id="JAAEEH010000014">
    <property type="protein sequence ID" value="NDL67435.1"/>
    <property type="molecule type" value="Genomic_DNA"/>
</dbReference>
<name>A0A7X5HVI6_9FIRM</name>
<feature type="binding site" evidence="9">
    <location>
        <position position="174"/>
    </location>
    <ligand>
        <name>2-[(2R,5Z)-2-carboxy-4-methylthiazol-5(2H)-ylidene]ethyl phosphate</name>
        <dbReference type="ChEBI" id="CHEBI:62899"/>
    </ligand>
</feature>
<dbReference type="PANTHER" id="PTHR20857">
    <property type="entry name" value="THIAMINE-PHOSPHATE PYROPHOSPHORYLASE"/>
    <property type="match status" value="1"/>
</dbReference>
<feature type="binding site" evidence="9">
    <location>
        <position position="99"/>
    </location>
    <ligand>
        <name>Mg(2+)</name>
        <dbReference type="ChEBI" id="CHEBI:18420"/>
    </ligand>
</feature>
<keyword evidence="2 9" id="KW-0808">Transferase</keyword>
<sequence>MKSCKVSKEDMRLYVVTDRSWLGTGGRPDTLEAQVEEALAGGATFLQLREKGADRENFLDTARKLKALAAGHRIPFVVNDDLEVAKAADADGVHLGQGDASPEEARILLGSGKIVGVSAHTVEQALRAQEQGVDYIGVGAVFSTSTKADARPLPRTTLEAICRQVEIPVVAIGGIQAENILELEGAGIDGVAVVSAVFAQPDIRKAAGALRRLSETLVAGGRR</sequence>
<dbReference type="Proteomes" id="UP000461585">
    <property type="component" value="Unassembled WGS sequence"/>
</dbReference>
<feature type="binding site" evidence="9">
    <location>
        <position position="80"/>
    </location>
    <ligand>
        <name>Mg(2+)</name>
        <dbReference type="ChEBI" id="CHEBI:18420"/>
    </ligand>
</feature>
<dbReference type="InterPro" id="IPR034291">
    <property type="entry name" value="TMP_synthase"/>
</dbReference>
<feature type="binding site" evidence="9">
    <location>
        <position position="118"/>
    </location>
    <ligand>
        <name>4-amino-2-methyl-5-(diphosphooxymethyl)pyrimidine</name>
        <dbReference type="ChEBI" id="CHEBI:57841"/>
    </ligand>
</feature>
<evidence type="ECO:0000313" key="13">
    <source>
        <dbReference type="EMBL" id="NDL67435.1"/>
    </source>
</evidence>
<evidence type="ECO:0000259" key="12">
    <source>
        <dbReference type="Pfam" id="PF02581"/>
    </source>
</evidence>
<keyword evidence="14" id="KW-1185">Reference proteome</keyword>
<keyword evidence="5 9" id="KW-0784">Thiamine biosynthesis</keyword>
<evidence type="ECO:0000256" key="3">
    <source>
        <dbReference type="ARBA" id="ARBA00022723"/>
    </source>
</evidence>
<dbReference type="GO" id="GO:0005737">
    <property type="term" value="C:cytoplasm"/>
    <property type="evidence" value="ECO:0007669"/>
    <property type="project" value="TreeGrafter"/>
</dbReference>
<comment type="catalytic activity">
    <reaction evidence="8 9 10">
        <text>2-[(2R,5Z)-2-carboxy-4-methylthiazol-5(2H)-ylidene]ethyl phosphate + 4-amino-2-methyl-5-(diphosphooxymethyl)pyrimidine + 2 H(+) = thiamine phosphate + CO2 + diphosphate</text>
        <dbReference type="Rhea" id="RHEA:47844"/>
        <dbReference type="ChEBI" id="CHEBI:15378"/>
        <dbReference type="ChEBI" id="CHEBI:16526"/>
        <dbReference type="ChEBI" id="CHEBI:33019"/>
        <dbReference type="ChEBI" id="CHEBI:37575"/>
        <dbReference type="ChEBI" id="CHEBI:57841"/>
        <dbReference type="ChEBI" id="CHEBI:62899"/>
        <dbReference type="EC" id="2.5.1.3"/>
    </reaction>
</comment>
<dbReference type="GO" id="GO:0009228">
    <property type="term" value="P:thiamine biosynthetic process"/>
    <property type="evidence" value="ECO:0007669"/>
    <property type="project" value="UniProtKB-KW"/>
</dbReference>
<organism evidence="13 14">
    <name type="scientific">Anaerotalea alkaliphila</name>
    <dbReference type="NCBI Taxonomy" id="2662126"/>
    <lineage>
        <taxon>Bacteria</taxon>
        <taxon>Bacillati</taxon>
        <taxon>Bacillota</taxon>
        <taxon>Clostridia</taxon>
        <taxon>Eubacteriales</taxon>
        <taxon>Anaerotalea</taxon>
    </lineage>
</organism>
<feature type="binding site" evidence="9">
    <location>
        <begin position="144"/>
        <end position="146"/>
    </location>
    <ligand>
        <name>2-[(2R,5Z)-2-carboxy-4-methylthiazol-5(2H)-ylidene]ethyl phosphate</name>
        <dbReference type="ChEBI" id="CHEBI:62899"/>
    </ligand>
</feature>
<dbReference type="InterPro" id="IPR036206">
    <property type="entry name" value="ThiamineP_synth_sf"/>
</dbReference>
<proteinExistence type="inferred from homology"/>
<feature type="binding site" evidence="9">
    <location>
        <begin position="194"/>
        <end position="195"/>
    </location>
    <ligand>
        <name>2-[(2R,5Z)-2-carboxy-4-methylthiazol-5(2H)-ylidene]ethyl phosphate</name>
        <dbReference type="ChEBI" id="CHEBI:62899"/>
    </ligand>
</feature>
<feature type="binding site" evidence="9">
    <location>
        <position position="147"/>
    </location>
    <ligand>
        <name>4-amino-2-methyl-5-(diphosphooxymethyl)pyrimidine</name>
        <dbReference type="ChEBI" id="CHEBI:57841"/>
    </ligand>
</feature>
<keyword evidence="3 9" id="KW-0479">Metal-binding</keyword>
<evidence type="ECO:0000256" key="4">
    <source>
        <dbReference type="ARBA" id="ARBA00022842"/>
    </source>
</evidence>
<feature type="binding site" evidence="9">
    <location>
        <position position="79"/>
    </location>
    <ligand>
        <name>4-amino-2-methyl-5-(diphosphooxymethyl)pyrimidine</name>
        <dbReference type="ChEBI" id="CHEBI:57841"/>
    </ligand>
</feature>
<evidence type="ECO:0000256" key="8">
    <source>
        <dbReference type="ARBA" id="ARBA00047883"/>
    </source>
</evidence>
<dbReference type="UniPathway" id="UPA00060">
    <property type="reaction ID" value="UER00141"/>
</dbReference>
<dbReference type="GO" id="GO:0004789">
    <property type="term" value="F:thiamine-phosphate diphosphorylase activity"/>
    <property type="evidence" value="ECO:0007669"/>
    <property type="project" value="UniProtKB-UniRule"/>
</dbReference>
<dbReference type="HAMAP" id="MF_00097">
    <property type="entry name" value="TMP_synthase"/>
    <property type="match status" value="1"/>
</dbReference>
<dbReference type="SUPFAM" id="SSF51391">
    <property type="entry name" value="Thiamin phosphate synthase"/>
    <property type="match status" value="1"/>
</dbReference>
<evidence type="ECO:0000256" key="5">
    <source>
        <dbReference type="ARBA" id="ARBA00022977"/>
    </source>
</evidence>
<evidence type="ECO:0000313" key="14">
    <source>
        <dbReference type="Proteomes" id="UP000461585"/>
    </source>
</evidence>
<dbReference type="PANTHER" id="PTHR20857:SF15">
    <property type="entry name" value="THIAMINE-PHOSPHATE SYNTHASE"/>
    <property type="match status" value="1"/>
</dbReference>
<comment type="caution">
    <text evidence="13">The sequence shown here is derived from an EMBL/GenBank/DDBJ whole genome shotgun (WGS) entry which is preliminary data.</text>
</comment>
<evidence type="ECO:0000256" key="2">
    <source>
        <dbReference type="ARBA" id="ARBA00022679"/>
    </source>
</evidence>
<reference evidence="13 14" key="1">
    <citation type="submission" date="2020-01" db="EMBL/GenBank/DDBJ databases">
        <title>Anaeroalcalibacter tamaniensis gen. nov., sp. nov., moderately halophilic strictly anaerobic fermenter bacterium from mud volcano of Taman peninsula.</title>
        <authorList>
            <person name="Frolova A."/>
            <person name="Merkel A.Y."/>
            <person name="Slobodkin A.I."/>
        </authorList>
    </citation>
    <scope>NUCLEOTIDE SEQUENCE [LARGE SCALE GENOMIC DNA]</scope>
    <source>
        <strain evidence="13 14">F-3ap</strain>
    </source>
</reference>
<feature type="binding site" evidence="9">
    <location>
        <begin position="47"/>
        <end position="51"/>
    </location>
    <ligand>
        <name>4-amino-2-methyl-5-(diphosphooxymethyl)pyrimidine</name>
        <dbReference type="ChEBI" id="CHEBI:57841"/>
    </ligand>
</feature>
<dbReference type="NCBIfam" id="TIGR00693">
    <property type="entry name" value="thiE"/>
    <property type="match status" value="1"/>
</dbReference>
<protein>
    <recommendedName>
        <fullName evidence="9">Thiamine-phosphate synthase</fullName>
        <shortName evidence="9">TP synthase</shortName>
        <shortName evidence="9">TPS</shortName>
        <ecNumber evidence="9">2.5.1.3</ecNumber>
    </recommendedName>
    <alternativeName>
        <fullName evidence="9">Thiamine-phosphate pyrophosphorylase</fullName>
        <shortName evidence="9">TMP pyrophosphorylase</shortName>
        <shortName evidence="9">TMP-PPase</shortName>
    </alternativeName>
</protein>
<evidence type="ECO:0000256" key="6">
    <source>
        <dbReference type="ARBA" id="ARBA00047334"/>
    </source>
</evidence>
<dbReference type="FunFam" id="3.20.20.70:FF:000096">
    <property type="entry name" value="Thiamine-phosphate synthase"/>
    <property type="match status" value="1"/>
</dbReference>
<evidence type="ECO:0000256" key="10">
    <source>
        <dbReference type="RuleBase" id="RU003826"/>
    </source>
</evidence>
<dbReference type="InterPro" id="IPR013785">
    <property type="entry name" value="Aldolase_TIM"/>
</dbReference>
<dbReference type="GO" id="GO:0000287">
    <property type="term" value="F:magnesium ion binding"/>
    <property type="evidence" value="ECO:0007669"/>
    <property type="project" value="UniProtKB-UniRule"/>
</dbReference>
<comment type="cofactor">
    <cofactor evidence="9">
        <name>Mg(2+)</name>
        <dbReference type="ChEBI" id="CHEBI:18420"/>
    </cofactor>
    <text evidence="9">Binds 1 Mg(2+) ion per subunit.</text>
</comment>
<keyword evidence="4 9" id="KW-0460">Magnesium</keyword>
<dbReference type="AlphaFoldDB" id="A0A7X5HVI6"/>
<evidence type="ECO:0000256" key="11">
    <source>
        <dbReference type="RuleBase" id="RU004253"/>
    </source>
</evidence>
<dbReference type="GO" id="GO:0009229">
    <property type="term" value="P:thiamine diphosphate biosynthetic process"/>
    <property type="evidence" value="ECO:0007669"/>
    <property type="project" value="UniProtKB-UniRule"/>
</dbReference>
<dbReference type="RefSeq" id="WP_162370158.1">
    <property type="nucleotide sequence ID" value="NZ_JAAEEH010000014.1"/>
</dbReference>
<comment type="catalytic activity">
    <reaction evidence="6 9 10">
        <text>4-methyl-5-(2-phosphooxyethyl)-thiazole + 4-amino-2-methyl-5-(diphosphooxymethyl)pyrimidine + H(+) = thiamine phosphate + diphosphate</text>
        <dbReference type="Rhea" id="RHEA:22328"/>
        <dbReference type="ChEBI" id="CHEBI:15378"/>
        <dbReference type="ChEBI" id="CHEBI:33019"/>
        <dbReference type="ChEBI" id="CHEBI:37575"/>
        <dbReference type="ChEBI" id="CHEBI:57841"/>
        <dbReference type="ChEBI" id="CHEBI:58296"/>
        <dbReference type="EC" id="2.5.1.3"/>
    </reaction>
</comment>
<comment type="catalytic activity">
    <reaction evidence="7 9 10">
        <text>2-(2-carboxy-4-methylthiazol-5-yl)ethyl phosphate + 4-amino-2-methyl-5-(diphosphooxymethyl)pyrimidine + 2 H(+) = thiamine phosphate + CO2 + diphosphate</text>
        <dbReference type="Rhea" id="RHEA:47848"/>
        <dbReference type="ChEBI" id="CHEBI:15378"/>
        <dbReference type="ChEBI" id="CHEBI:16526"/>
        <dbReference type="ChEBI" id="CHEBI:33019"/>
        <dbReference type="ChEBI" id="CHEBI:37575"/>
        <dbReference type="ChEBI" id="CHEBI:57841"/>
        <dbReference type="ChEBI" id="CHEBI:62890"/>
        <dbReference type="EC" id="2.5.1.3"/>
    </reaction>
</comment>